<dbReference type="EMBL" id="BAABKG010000002">
    <property type="protein sequence ID" value="GAA5145234.1"/>
    <property type="molecule type" value="Genomic_DNA"/>
</dbReference>
<protein>
    <submittedName>
        <fullName evidence="2">Uncharacterized protein</fullName>
    </submittedName>
</protein>
<organism evidence="2 3">
    <name type="scientific">Nocardioides marinquilinus</name>
    <dbReference type="NCBI Taxonomy" id="1210400"/>
    <lineage>
        <taxon>Bacteria</taxon>
        <taxon>Bacillati</taxon>
        <taxon>Actinomycetota</taxon>
        <taxon>Actinomycetes</taxon>
        <taxon>Propionibacteriales</taxon>
        <taxon>Nocardioidaceae</taxon>
        <taxon>Nocardioides</taxon>
    </lineage>
</organism>
<proteinExistence type="predicted"/>
<gene>
    <name evidence="2" type="ORF">GCM10023340_14200</name>
</gene>
<evidence type="ECO:0000313" key="3">
    <source>
        <dbReference type="Proteomes" id="UP001500221"/>
    </source>
</evidence>
<reference evidence="3" key="1">
    <citation type="journal article" date="2019" name="Int. J. Syst. Evol. Microbiol.">
        <title>The Global Catalogue of Microorganisms (GCM) 10K type strain sequencing project: providing services to taxonomists for standard genome sequencing and annotation.</title>
        <authorList>
            <consortium name="The Broad Institute Genomics Platform"/>
            <consortium name="The Broad Institute Genome Sequencing Center for Infectious Disease"/>
            <person name="Wu L."/>
            <person name="Ma J."/>
        </authorList>
    </citation>
    <scope>NUCLEOTIDE SEQUENCE [LARGE SCALE GENOMIC DNA]</scope>
    <source>
        <strain evidence="3">JCM 18459</strain>
    </source>
</reference>
<keyword evidence="1" id="KW-0812">Transmembrane</keyword>
<comment type="caution">
    <text evidence="2">The sequence shown here is derived from an EMBL/GenBank/DDBJ whole genome shotgun (WGS) entry which is preliminary data.</text>
</comment>
<dbReference type="Proteomes" id="UP001500221">
    <property type="component" value="Unassembled WGS sequence"/>
</dbReference>
<name>A0ABP9PGB4_9ACTN</name>
<dbReference type="RefSeq" id="WP_345456201.1">
    <property type="nucleotide sequence ID" value="NZ_BAABKG010000002.1"/>
</dbReference>
<accession>A0ABP9PGB4</accession>
<keyword evidence="1" id="KW-1133">Transmembrane helix</keyword>
<evidence type="ECO:0000313" key="2">
    <source>
        <dbReference type="EMBL" id="GAA5145234.1"/>
    </source>
</evidence>
<sequence length="73" mass="7822">MLWFLGVLTGVSGLWCALAVWLLVASRVGDPGDDPHGYAAIASVLMLVVGLPVLLGAAPPFVRRLRRRRRGGQ</sequence>
<evidence type="ECO:0000256" key="1">
    <source>
        <dbReference type="SAM" id="Phobius"/>
    </source>
</evidence>
<keyword evidence="1" id="KW-0472">Membrane</keyword>
<feature type="transmembrane region" description="Helical" evidence="1">
    <location>
        <begin position="37"/>
        <end position="62"/>
    </location>
</feature>
<keyword evidence="3" id="KW-1185">Reference proteome</keyword>